<keyword evidence="7 19" id="KW-1003">Cell membrane</keyword>
<comment type="catalytic activity">
    <reaction evidence="17 19">
        <text>alpha-ribazole + adenosylcob(III)inamide-GDP = adenosylcob(III)alamin + GMP + H(+)</text>
        <dbReference type="Rhea" id="RHEA:16049"/>
        <dbReference type="ChEBI" id="CHEBI:10329"/>
        <dbReference type="ChEBI" id="CHEBI:15378"/>
        <dbReference type="ChEBI" id="CHEBI:18408"/>
        <dbReference type="ChEBI" id="CHEBI:58115"/>
        <dbReference type="ChEBI" id="CHEBI:60487"/>
        <dbReference type="EC" id="2.7.8.26"/>
    </reaction>
</comment>
<comment type="subcellular location">
    <subcellularLocation>
        <location evidence="2 19">Cell membrane</location>
        <topology evidence="2 19">Multi-pass membrane protein</topology>
    </subcellularLocation>
</comment>
<evidence type="ECO:0000256" key="16">
    <source>
        <dbReference type="ARBA" id="ARBA00032853"/>
    </source>
</evidence>
<evidence type="ECO:0000256" key="12">
    <source>
        <dbReference type="ARBA" id="ARBA00022989"/>
    </source>
</evidence>
<keyword evidence="12 19" id="KW-1133">Transmembrane helix</keyword>
<keyword evidence="21" id="KW-1185">Reference proteome</keyword>
<dbReference type="Pfam" id="PF02654">
    <property type="entry name" value="CobS"/>
    <property type="match status" value="1"/>
</dbReference>
<organism evidence="20 21">
    <name type="scientific">Hominisplanchenecus faecis</name>
    <dbReference type="NCBI Taxonomy" id="2885351"/>
    <lineage>
        <taxon>Bacteria</taxon>
        <taxon>Bacillati</taxon>
        <taxon>Bacillota</taxon>
        <taxon>Clostridia</taxon>
        <taxon>Lachnospirales</taxon>
        <taxon>Lachnospiraceae</taxon>
        <taxon>Hominisplanchenecus</taxon>
    </lineage>
</organism>
<comment type="cofactor">
    <cofactor evidence="1 19">
        <name>Mg(2+)</name>
        <dbReference type="ChEBI" id="CHEBI:18420"/>
    </cofactor>
</comment>
<dbReference type="PANTHER" id="PTHR34148:SF1">
    <property type="entry name" value="ADENOSYLCOBINAMIDE-GDP RIBAZOLETRANSFERASE"/>
    <property type="match status" value="1"/>
</dbReference>
<evidence type="ECO:0000256" key="7">
    <source>
        <dbReference type="ARBA" id="ARBA00022475"/>
    </source>
</evidence>
<sequence>MKNIGRSLCVAFSMYSKIPMPQVEWTKESMQYCICFFPAVGAVIGAATLLWNMLVGAKLSGSLLFTAVLILIPVLITGGIHLDGLLDTADALSSYKTKEEKLEILKDSHAGAFAIIIGICWFVLDFGIYSEADAHTIGLLAIGFVISRTLSGLSLVSFRMAKNTGLAATFSDMALKSRVRIVMICYLIVCAGLLLYLDPLYGTAELIGALLVFFWYRHLSYEKFGGITGDLAGFFLQNCELFMAVCVIGLRIVLR</sequence>
<evidence type="ECO:0000256" key="19">
    <source>
        <dbReference type="HAMAP-Rule" id="MF_00719"/>
    </source>
</evidence>
<keyword evidence="9 19" id="KW-0808">Transferase</keyword>
<comment type="catalytic activity">
    <reaction evidence="18 19">
        <text>alpha-ribazole 5'-phosphate + adenosylcob(III)inamide-GDP = adenosylcob(III)alamin 5'-phosphate + GMP + H(+)</text>
        <dbReference type="Rhea" id="RHEA:23560"/>
        <dbReference type="ChEBI" id="CHEBI:15378"/>
        <dbReference type="ChEBI" id="CHEBI:57918"/>
        <dbReference type="ChEBI" id="CHEBI:58115"/>
        <dbReference type="ChEBI" id="CHEBI:60487"/>
        <dbReference type="ChEBI" id="CHEBI:60493"/>
        <dbReference type="EC" id="2.7.8.26"/>
    </reaction>
</comment>
<feature type="transmembrane region" description="Helical" evidence="19">
    <location>
        <begin position="136"/>
        <end position="158"/>
    </location>
</feature>
<evidence type="ECO:0000256" key="3">
    <source>
        <dbReference type="ARBA" id="ARBA00004663"/>
    </source>
</evidence>
<comment type="function">
    <text evidence="14 19">Joins adenosylcobinamide-GDP and alpha-ribazole to generate adenosylcobalamin (Ado-cobalamin). Also synthesizes adenosylcobalamin 5'-phosphate from adenosylcobinamide-GDP and alpha-ribazole 5'-phosphate.</text>
</comment>
<keyword evidence="11 19" id="KW-0460">Magnesium</keyword>
<evidence type="ECO:0000256" key="9">
    <source>
        <dbReference type="ARBA" id="ARBA00022679"/>
    </source>
</evidence>
<evidence type="ECO:0000256" key="1">
    <source>
        <dbReference type="ARBA" id="ARBA00001946"/>
    </source>
</evidence>
<evidence type="ECO:0000256" key="10">
    <source>
        <dbReference type="ARBA" id="ARBA00022692"/>
    </source>
</evidence>
<accession>A0ABS8EUJ3</accession>
<evidence type="ECO:0000256" key="5">
    <source>
        <dbReference type="ARBA" id="ARBA00013200"/>
    </source>
</evidence>
<proteinExistence type="inferred from homology"/>
<evidence type="ECO:0000256" key="13">
    <source>
        <dbReference type="ARBA" id="ARBA00023136"/>
    </source>
</evidence>
<keyword evidence="8 19" id="KW-0169">Cobalamin biosynthesis</keyword>
<evidence type="ECO:0000256" key="14">
    <source>
        <dbReference type="ARBA" id="ARBA00025228"/>
    </source>
</evidence>
<dbReference type="EC" id="2.7.8.26" evidence="5 19"/>
<dbReference type="RefSeq" id="WP_173865783.1">
    <property type="nucleotide sequence ID" value="NZ_JAJEQE010000015.1"/>
</dbReference>
<feature type="transmembrane region" description="Helical" evidence="19">
    <location>
        <begin position="231"/>
        <end position="254"/>
    </location>
</feature>
<dbReference type="HAMAP" id="MF_00719">
    <property type="entry name" value="CobS"/>
    <property type="match status" value="1"/>
</dbReference>
<protein>
    <recommendedName>
        <fullName evidence="6 19">Adenosylcobinamide-GDP ribazoletransferase</fullName>
        <ecNumber evidence="5 19">2.7.8.26</ecNumber>
    </recommendedName>
    <alternativeName>
        <fullName evidence="16 19">Cobalamin synthase</fullName>
    </alternativeName>
    <alternativeName>
        <fullName evidence="15 19">Cobalamin-5'-phosphate synthase</fullName>
    </alternativeName>
</protein>
<comment type="caution">
    <text evidence="20">The sequence shown here is derived from an EMBL/GenBank/DDBJ whole genome shotgun (WGS) entry which is preliminary data.</text>
</comment>
<gene>
    <name evidence="19" type="primary">cobS</name>
    <name evidence="20" type="ORF">LKD42_06340</name>
</gene>
<dbReference type="InterPro" id="IPR003805">
    <property type="entry name" value="CobS"/>
</dbReference>
<feature type="transmembrane region" description="Helical" evidence="19">
    <location>
        <begin position="179"/>
        <end position="197"/>
    </location>
</feature>
<comment type="similarity">
    <text evidence="4 19">Belongs to the CobS family.</text>
</comment>
<evidence type="ECO:0000313" key="21">
    <source>
        <dbReference type="Proteomes" id="UP001299235"/>
    </source>
</evidence>
<dbReference type="EMBL" id="JAJEQE010000015">
    <property type="protein sequence ID" value="MCC2148871.1"/>
    <property type="molecule type" value="Genomic_DNA"/>
</dbReference>
<evidence type="ECO:0000256" key="8">
    <source>
        <dbReference type="ARBA" id="ARBA00022573"/>
    </source>
</evidence>
<keyword evidence="10 19" id="KW-0812">Transmembrane</keyword>
<evidence type="ECO:0000256" key="2">
    <source>
        <dbReference type="ARBA" id="ARBA00004651"/>
    </source>
</evidence>
<feature type="transmembrane region" description="Helical" evidence="19">
    <location>
        <begin position="107"/>
        <end position="124"/>
    </location>
</feature>
<dbReference type="Proteomes" id="UP001299235">
    <property type="component" value="Unassembled WGS sequence"/>
</dbReference>
<reference evidence="20 21" key="1">
    <citation type="submission" date="2021-10" db="EMBL/GenBank/DDBJ databases">
        <title>Anaerobic single-cell dispensing facilitates the cultivation of human gut bacteria.</title>
        <authorList>
            <person name="Afrizal A."/>
        </authorList>
    </citation>
    <scope>NUCLEOTIDE SEQUENCE [LARGE SCALE GENOMIC DNA]</scope>
    <source>
        <strain evidence="20 21">CLA-AA-H246</strain>
    </source>
</reference>
<evidence type="ECO:0000256" key="11">
    <source>
        <dbReference type="ARBA" id="ARBA00022842"/>
    </source>
</evidence>
<dbReference type="PANTHER" id="PTHR34148">
    <property type="entry name" value="ADENOSYLCOBINAMIDE-GDP RIBAZOLETRANSFERASE"/>
    <property type="match status" value="1"/>
</dbReference>
<feature type="transmembrane region" description="Helical" evidence="19">
    <location>
        <begin position="63"/>
        <end position="86"/>
    </location>
</feature>
<evidence type="ECO:0000256" key="15">
    <source>
        <dbReference type="ARBA" id="ARBA00032605"/>
    </source>
</evidence>
<evidence type="ECO:0000256" key="17">
    <source>
        <dbReference type="ARBA" id="ARBA00048623"/>
    </source>
</evidence>
<evidence type="ECO:0000256" key="18">
    <source>
        <dbReference type="ARBA" id="ARBA00049504"/>
    </source>
</evidence>
<evidence type="ECO:0000313" key="20">
    <source>
        <dbReference type="EMBL" id="MCC2148871.1"/>
    </source>
</evidence>
<name>A0ABS8EUJ3_9FIRM</name>
<keyword evidence="13 19" id="KW-0472">Membrane</keyword>
<comment type="pathway">
    <text evidence="3 19">Cofactor biosynthesis; adenosylcobalamin biosynthesis; adenosylcobalamin from cob(II)yrinate a,c-diamide: step 7/7.</text>
</comment>
<evidence type="ECO:0000256" key="4">
    <source>
        <dbReference type="ARBA" id="ARBA00010561"/>
    </source>
</evidence>
<evidence type="ECO:0000256" key="6">
    <source>
        <dbReference type="ARBA" id="ARBA00015850"/>
    </source>
</evidence>
<feature type="transmembrane region" description="Helical" evidence="19">
    <location>
        <begin position="32"/>
        <end position="51"/>
    </location>
</feature>